<gene>
    <name evidence="1" type="ORF">S01H4_62348</name>
</gene>
<organism evidence="1">
    <name type="scientific">marine sediment metagenome</name>
    <dbReference type="NCBI Taxonomy" id="412755"/>
    <lineage>
        <taxon>unclassified sequences</taxon>
        <taxon>metagenomes</taxon>
        <taxon>ecological metagenomes</taxon>
    </lineage>
</organism>
<proteinExistence type="predicted"/>
<dbReference type="AlphaFoldDB" id="X1DCB2"/>
<dbReference type="EMBL" id="BART01037190">
    <property type="protein sequence ID" value="GAH05945.1"/>
    <property type="molecule type" value="Genomic_DNA"/>
</dbReference>
<name>X1DCB2_9ZZZZ</name>
<feature type="non-terminal residue" evidence="1">
    <location>
        <position position="69"/>
    </location>
</feature>
<protein>
    <submittedName>
        <fullName evidence="1">Uncharacterized protein</fullName>
    </submittedName>
</protein>
<accession>X1DCB2</accession>
<evidence type="ECO:0000313" key="1">
    <source>
        <dbReference type="EMBL" id="GAH05945.1"/>
    </source>
</evidence>
<comment type="caution">
    <text evidence="1">The sequence shown here is derived from an EMBL/GenBank/DDBJ whole genome shotgun (WGS) entry which is preliminary data.</text>
</comment>
<sequence>MHRYVALFLKQDDTIEIAQSTPIATITPLQESDKQECFDARSDYTTPIWLWKLANSQTTITNSDKVEDL</sequence>
<reference evidence="1" key="1">
    <citation type="journal article" date="2014" name="Front. Microbiol.">
        <title>High frequency of phylogenetically diverse reductive dehalogenase-homologous genes in deep subseafloor sedimentary metagenomes.</title>
        <authorList>
            <person name="Kawai M."/>
            <person name="Futagami T."/>
            <person name="Toyoda A."/>
            <person name="Takaki Y."/>
            <person name="Nishi S."/>
            <person name="Hori S."/>
            <person name="Arai W."/>
            <person name="Tsubouchi T."/>
            <person name="Morono Y."/>
            <person name="Uchiyama I."/>
            <person name="Ito T."/>
            <person name="Fujiyama A."/>
            <person name="Inagaki F."/>
            <person name="Takami H."/>
        </authorList>
    </citation>
    <scope>NUCLEOTIDE SEQUENCE</scope>
    <source>
        <strain evidence="1">Expedition CK06-06</strain>
    </source>
</reference>